<proteinExistence type="predicted"/>
<reference evidence="3 4" key="1">
    <citation type="submission" date="2020-01" db="EMBL/GenBank/DDBJ databases">
        <authorList>
            <person name="Gulvik C.A."/>
            <person name="Batra D.G."/>
        </authorList>
    </citation>
    <scope>NUCLEOTIDE SEQUENCE [LARGE SCALE GENOMIC DNA]</scope>
    <source>
        <strain evidence="3 4">W9323</strain>
    </source>
</reference>
<sequence>MSKLQFETVESGNIRVHVCSTDKFKTNMMSVMIQQDLTPATVTRHALLPSVLQRGTESLPSTIQLKRQLDELYGAALFGDVFKRGERHIMQIGLDIANEQYLHETSSLLEEGVAFLGNVLYRPLMEGEGFKESYVQAEKKNLSQKIESLMDDKIRYAAHRCIAEMCKGEPFSLFNHGQQEDLDNIDSRNLYTYYRELLESRPMDLYFVGNVATESILKLVEKHFPSGKEERQPVSVGEVVHPVQQVKEVTDRLNVKQGKLNMGCRTQISIRDQEYIPLLVYNGILGGYPHSKLFVNVREKASLAYYASSGLESHKGILTVQSGVEIDNFSKAVDIIRKQFELMAKGEITDNELSQTKAMLTNQLKEQQDRAQDLVHSHYQSILSGVDRPLDEMIEQVHRVDREEIQKVAKKVQLDTIYYLRNQGEGGFDGTD</sequence>
<feature type="domain" description="Peptidase M16 C-terminal" evidence="2">
    <location>
        <begin position="185"/>
        <end position="360"/>
    </location>
</feature>
<dbReference type="Pfam" id="PF05193">
    <property type="entry name" value="Peptidase_M16_C"/>
    <property type="match status" value="1"/>
</dbReference>
<dbReference type="InterPro" id="IPR007863">
    <property type="entry name" value="Peptidase_M16_C"/>
</dbReference>
<dbReference type="InterPro" id="IPR050361">
    <property type="entry name" value="MPP/UQCRC_Complex"/>
</dbReference>
<evidence type="ECO:0000313" key="3">
    <source>
        <dbReference type="EMBL" id="QKG84537.1"/>
    </source>
</evidence>
<dbReference type="KEGG" id="kpul:GXN76_08640"/>
<dbReference type="SUPFAM" id="SSF63411">
    <property type="entry name" value="LuxS/MPP-like metallohydrolase"/>
    <property type="match status" value="2"/>
</dbReference>
<dbReference type="RefSeq" id="WP_173222322.1">
    <property type="nucleotide sequence ID" value="NZ_CP048104.1"/>
</dbReference>
<evidence type="ECO:0000256" key="1">
    <source>
        <dbReference type="SAM" id="Coils"/>
    </source>
</evidence>
<keyword evidence="1" id="KW-0175">Coiled coil</keyword>
<dbReference type="GO" id="GO:0046872">
    <property type="term" value="F:metal ion binding"/>
    <property type="evidence" value="ECO:0007669"/>
    <property type="project" value="InterPro"/>
</dbReference>
<organism evidence="3 4">
    <name type="scientific">Kroppenstedtia pulmonis</name>
    <dbReference type="NCBI Taxonomy" id="1380685"/>
    <lineage>
        <taxon>Bacteria</taxon>
        <taxon>Bacillati</taxon>
        <taxon>Bacillota</taxon>
        <taxon>Bacilli</taxon>
        <taxon>Bacillales</taxon>
        <taxon>Thermoactinomycetaceae</taxon>
        <taxon>Kroppenstedtia</taxon>
    </lineage>
</organism>
<evidence type="ECO:0000313" key="4">
    <source>
        <dbReference type="Proteomes" id="UP000503088"/>
    </source>
</evidence>
<dbReference type="InterPro" id="IPR011249">
    <property type="entry name" value="Metalloenz_LuxS/M16"/>
</dbReference>
<dbReference type="PANTHER" id="PTHR11851:SF186">
    <property type="entry name" value="INACTIVE METALLOPROTEASE YMFF-RELATED"/>
    <property type="match status" value="1"/>
</dbReference>
<keyword evidence="4" id="KW-1185">Reference proteome</keyword>
<dbReference type="NCBIfam" id="NF047422">
    <property type="entry name" value="YfmF_fam"/>
    <property type="match status" value="1"/>
</dbReference>
<dbReference type="EMBL" id="CP048104">
    <property type="protein sequence ID" value="QKG84537.1"/>
    <property type="molecule type" value="Genomic_DNA"/>
</dbReference>
<accession>A0A7D4CVS6</accession>
<dbReference type="Proteomes" id="UP000503088">
    <property type="component" value="Chromosome"/>
</dbReference>
<feature type="coiled-coil region" evidence="1">
    <location>
        <begin position="350"/>
        <end position="377"/>
    </location>
</feature>
<dbReference type="AlphaFoldDB" id="A0A7D4CVS6"/>
<gene>
    <name evidence="3" type="ORF">GXN76_08640</name>
</gene>
<name>A0A7D4CVS6_9BACL</name>
<protein>
    <submittedName>
        <fullName evidence="3">Insulinase family protein</fullName>
    </submittedName>
</protein>
<dbReference type="PANTHER" id="PTHR11851">
    <property type="entry name" value="METALLOPROTEASE"/>
    <property type="match status" value="1"/>
</dbReference>
<evidence type="ECO:0000259" key="2">
    <source>
        <dbReference type="Pfam" id="PF05193"/>
    </source>
</evidence>
<dbReference type="Gene3D" id="3.30.830.10">
    <property type="entry name" value="Metalloenzyme, LuxS/M16 peptidase-like"/>
    <property type="match status" value="2"/>
</dbReference>